<keyword evidence="1" id="KW-1133">Transmembrane helix</keyword>
<proteinExistence type="predicted"/>
<reference evidence="2" key="1">
    <citation type="journal article" date="2023" name="IScience">
        <title>Live-bearing cockroach genome reveals convergent evolutionary mechanisms linked to viviparity in insects and beyond.</title>
        <authorList>
            <person name="Fouks B."/>
            <person name="Harrison M.C."/>
            <person name="Mikhailova A.A."/>
            <person name="Marchal E."/>
            <person name="English S."/>
            <person name="Carruthers M."/>
            <person name="Jennings E.C."/>
            <person name="Chiamaka E.L."/>
            <person name="Frigard R.A."/>
            <person name="Pippel M."/>
            <person name="Attardo G.M."/>
            <person name="Benoit J.B."/>
            <person name="Bornberg-Bauer E."/>
            <person name="Tobe S.S."/>
        </authorList>
    </citation>
    <scope>NUCLEOTIDE SEQUENCE</scope>
    <source>
        <strain evidence="2">Stay&amp;Tobe</strain>
    </source>
</reference>
<comment type="caution">
    <text evidence="2">The sequence shown here is derived from an EMBL/GenBank/DDBJ whole genome shotgun (WGS) entry which is preliminary data.</text>
</comment>
<protein>
    <submittedName>
        <fullName evidence="2">Uncharacterized protein</fullName>
    </submittedName>
</protein>
<name>A0AAD7ZMH6_DIPPU</name>
<keyword evidence="3" id="KW-1185">Reference proteome</keyword>
<sequence length="545" mass="62781">LQKPKPRFIITSNNNIIRNKISDEKSSREQKISSNNSVVNNFLKSSENKNILFNDDDDDNNDIKNIDAFHSKLSPDIELNRNILNRLTLKKYIDLGYINIKTCSENNWNCVEWKKRMRLKYGLNTTTSDYYKTLKSIEKFMSIIPFHHITKRKISTSPYIRLKKKMKDYNLAPILHFSNAGEHKRISRNIQNNSYTKHENSSKENNSYVNETDVTTEGSLNISEMFQNLAYELSHLNRRLILLSKVLDKNDVKYYTEKTSPEVTTKNYFMTQNETKKSTTDLIQNSTSPSKTSLNNYSDIKSLKSAFVNPTMVKSSDSTSKYILQDVGMTTRITEEGYVTNRPNFLTKSNDDTNVTNKKCKNLSSNNSMQLDGVNSEAFKKTISNVEQKSPSNIPKEKDSMKSINISEELNNSIHISTENTLIKNISISKTTHIAVTSESYKIRNQRITITSEVQQTSTLDYGWNFTLENFTLSDMIENFKRMYPVALWESEGLFTEQFLLSINPHWLQFSPPPTVNHYILAALYCVILVVGIIGNALVIFMFVR</sequence>
<dbReference type="AlphaFoldDB" id="A0AAD7ZMH6"/>
<evidence type="ECO:0000313" key="2">
    <source>
        <dbReference type="EMBL" id="KAJ9583110.1"/>
    </source>
</evidence>
<keyword evidence="1" id="KW-0812">Transmembrane</keyword>
<dbReference type="SUPFAM" id="SSF81321">
    <property type="entry name" value="Family A G protein-coupled receptor-like"/>
    <property type="match status" value="1"/>
</dbReference>
<evidence type="ECO:0000313" key="3">
    <source>
        <dbReference type="Proteomes" id="UP001233999"/>
    </source>
</evidence>
<keyword evidence="1" id="KW-0472">Membrane</keyword>
<evidence type="ECO:0000256" key="1">
    <source>
        <dbReference type="SAM" id="Phobius"/>
    </source>
</evidence>
<dbReference type="EMBL" id="JASPKZ010007673">
    <property type="protein sequence ID" value="KAJ9583110.1"/>
    <property type="molecule type" value="Genomic_DNA"/>
</dbReference>
<accession>A0AAD7ZMH6</accession>
<reference evidence="2" key="2">
    <citation type="submission" date="2023-05" db="EMBL/GenBank/DDBJ databases">
        <authorList>
            <person name="Fouks B."/>
        </authorList>
    </citation>
    <scope>NUCLEOTIDE SEQUENCE</scope>
    <source>
        <strain evidence="2">Stay&amp;Tobe</strain>
        <tissue evidence="2">Testes</tissue>
    </source>
</reference>
<dbReference type="Proteomes" id="UP001233999">
    <property type="component" value="Unassembled WGS sequence"/>
</dbReference>
<gene>
    <name evidence="2" type="ORF">L9F63_022553</name>
</gene>
<feature type="non-terminal residue" evidence="2">
    <location>
        <position position="1"/>
    </location>
</feature>
<organism evidence="2 3">
    <name type="scientific">Diploptera punctata</name>
    <name type="common">Pacific beetle cockroach</name>
    <dbReference type="NCBI Taxonomy" id="6984"/>
    <lineage>
        <taxon>Eukaryota</taxon>
        <taxon>Metazoa</taxon>
        <taxon>Ecdysozoa</taxon>
        <taxon>Arthropoda</taxon>
        <taxon>Hexapoda</taxon>
        <taxon>Insecta</taxon>
        <taxon>Pterygota</taxon>
        <taxon>Neoptera</taxon>
        <taxon>Polyneoptera</taxon>
        <taxon>Dictyoptera</taxon>
        <taxon>Blattodea</taxon>
        <taxon>Blaberoidea</taxon>
        <taxon>Blaberidae</taxon>
        <taxon>Diplopterinae</taxon>
        <taxon>Diploptera</taxon>
    </lineage>
</organism>
<feature type="transmembrane region" description="Helical" evidence="1">
    <location>
        <begin position="519"/>
        <end position="544"/>
    </location>
</feature>